<dbReference type="Proteomes" id="UP000051236">
    <property type="component" value="Unassembled WGS sequence"/>
</dbReference>
<gene>
    <name evidence="1" type="ORF">FC83_GL000572</name>
</gene>
<dbReference type="Pfam" id="PF11148">
    <property type="entry name" value="DUF2922"/>
    <property type="match status" value="1"/>
</dbReference>
<dbReference type="RefSeq" id="WP_035455054.1">
    <property type="nucleotide sequence ID" value="NZ_AZGA01000074.1"/>
</dbReference>
<organism evidence="1 2">
    <name type="scientific">Agrilactobacillus composti DSM 18527 = JCM 14202</name>
    <dbReference type="NCBI Taxonomy" id="1423734"/>
    <lineage>
        <taxon>Bacteria</taxon>
        <taxon>Bacillati</taxon>
        <taxon>Bacillota</taxon>
        <taxon>Bacilli</taxon>
        <taxon>Lactobacillales</taxon>
        <taxon>Lactobacillaceae</taxon>
        <taxon>Agrilactobacillus</taxon>
    </lineage>
</organism>
<dbReference type="OrthoDB" id="2323347at2"/>
<evidence type="ECO:0008006" key="3">
    <source>
        <dbReference type="Google" id="ProtNLM"/>
    </source>
</evidence>
<reference evidence="1 2" key="1">
    <citation type="journal article" date="2015" name="Genome Announc.">
        <title>Expanding the biotechnology potential of lactobacilli through comparative genomics of 213 strains and associated genera.</title>
        <authorList>
            <person name="Sun Z."/>
            <person name="Harris H.M."/>
            <person name="McCann A."/>
            <person name="Guo C."/>
            <person name="Argimon S."/>
            <person name="Zhang W."/>
            <person name="Yang X."/>
            <person name="Jeffery I.B."/>
            <person name="Cooney J.C."/>
            <person name="Kagawa T.F."/>
            <person name="Liu W."/>
            <person name="Song Y."/>
            <person name="Salvetti E."/>
            <person name="Wrobel A."/>
            <person name="Rasinkangas P."/>
            <person name="Parkhill J."/>
            <person name="Rea M.C."/>
            <person name="O'Sullivan O."/>
            <person name="Ritari J."/>
            <person name="Douillard F.P."/>
            <person name="Paul Ross R."/>
            <person name="Yang R."/>
            <person name="Briner A.E."/>
            <person name="Felis G.E."/>
            <person name="de Vos W.M."/>
            <person name="Barrangou R."/>
            <person name="Klaenhammer T.R."/>
            <person name="Caufield P.W."/>
            <person name="Cui Y."/>
            <person name="Zhang H."/>
            <person name="O'Toole P.W."/>
        </authorList>
    </citation>
    <scope>NUCLEOTIDE SEQUENCE [LARGE SCALE GENOMIC DNA]</scope>
    <source>
        <strain evidence="1 2">DSM 18527</strain>
    </source>
</reference>
<dbReference type="AlphaFoldDB" id="X0PTC1"/>
<keyword evidence="2" id="KW-1185">Reference proteome</keyword>
<dbReference type="EMBL" id="AZGA01000074">
    <property type="protein sequence ID" value="KRM31889.1"/>
    <property type="molecule type" value="Genomic_DNA"/>
</dbReference>
<evidence type="ECO:0000313" key="2">
    <source>
        <dbReference type="Proteomes" id="UP000051236"/>
    </source>
</evidence>
<protein>
    <recommendedName>
        <fullName evidence="3">DUF2922 domain-containing protein</fullName>
    </recommendedName>
</protein>
<dbReference type="eggNOG" id="ENOG5033A2M">
    <property type="taxonomic scope" value="Bacteria"/>
</dbReference>
<evidence type="ECO:0000313" key="1">
    <source>
        <dbReference type="EMBL" id="KRM31889.1"/>
    </source>
</evidence>
<name>X0PTC1_9LACO</name>
<dbReference type="PATRIC" id="fig|1423734.3.peg.578"/>
<comment type="caution">
    <text evidence="1">The sequence shown here is derived from an EMBL/GenBank/DDBJ whole genome shotgun (WGS) entry which is preliminary data.</text>
</comment>
<accession>X0PTC1</accession>
<dbReference type="STRING" id="1423734.FC83_GL000572"/>
<proteinExistence type="predicted"/>
<dbReference type="InterPro" id="IPR021321">
    <property type="entry name" value="DUF2922"/>
</dbReference>
<sequence length="76" mass="8438">MKQLQMSFNNNEGKKTNLVLAEVKQDLDAETVKGAMQQLTDSQLFIKDGVSLYAEVLGAKYVERIVTEVFETPATA</sequence>